<dbReference type="GO" id="GO:0005886">
    <property type="term" value="C:plasma membrane"/>
    <property type="evidence" value="ECO:0007669"/>
    <property type="project" value="UniProtKB-SubCell"/>
</dbReference>
<evidence type="ECO:0000256" key="4">
    <source>
        <dbReference type="ARBA" id="ARBA00022989"/>
    </source>
</evidence>
<dbReference type="OrthoDB" id="9770099at2"/>
<feature type="domain" description="MacB-like periplasmic core" evidence="9">
    <location>
        <begin position="21"/>
        <end position="240"/>
    </location>
</feature>
<dbReference type="GO" id="GO:0016787">
    <property type="term" value="F:hydrolase activity"/>
    <property type="evidence" value="ECO:0007669"/>
    <property type="project" value="UniProtKB-KW"/>
</dbReference>
<dbReference type="InterPro" id="IPR003838">
    <property type="entry name" value="ABC3_permease_C"/>
</dbReference>
<keyword evidence="3 7" id="KW-0812">Transmembrane</keyword>
<dbReference type="EMBL" id="CP021023">
    <property type="protein sequence ID" value="ARN57718.1"/>
    <property type="molecule type" value="Genomic_DNA"/>
</dbReference>
<organism evidence="10 11">
    <name type="scientific">Sedimentisphaera salicampi</name>
    <dbReference type="NCBI Taxonomy" id="1941349"/>
    <lineage>
        <taxon>Bacteria</taxon>
        <taxon>Pseudomonadati</taxon>
        <taxon>Planctomycetota</taxon>
        <taxon>Phycisphaerae</taxon>
        <taxon>Sedimentisphaerales</taxon>
        <taxon>Sedimentisphaeraceae</taxon>
        <taxon>Sedimentisphaera</taxon>
    </lineage>
</organism>
<protein>
    <submittedName>
        <fullName evidence="10">Macrolide export ATP-binding/permease protein MacB</fullName>
        <ecNumber evidence="10">3.6.3.-</ecNumber>
    </submittedName>
</protein>
<evidence type="ECO:0000256" key="1">
    <source>
        <dbReference type="ARBA" id="ARBA00004651"/>
    </source>
</evidence>
<evidence type="ECO:0000256" key="2">
    <source>
        <dbReference type="ARBA" id="ARBA00022475"/>
    </source>
</evidence>
<feature type="transmembrane region" description="Helical" evidence="7">
    <location>
        <begin position="21"/>
        <end position="41"/>
    </location>
</feature>
<feature type="transmembrane region" description="Helical" evidence="7">
    <location>
        <begin position="295"/>
        <end position="323"/>
    </location>
</feature>
<evidence type="ECO:0000256" key="6">
    <source>
        <dbReference type="ARBA" id="ARBA00038076"/>
    </source>
</evidence>
<keyword evidence="5 7" id="KW-0472">Membrane</keyword>
<dbReference type="Pfam" id="PF02687">
    <property type="entry name" value="FtsX"/>
    <property type="match status" value="1"/>
</dbReference>
<dbReference type="PANTHER" id="PTHR30572:SF4">
    <property type="entry name" value="ABC TRANSPORTER PERMEASE YTRF"/>
    <property type="match status" value="1"/>
</dbReference>
<accession>A0A1W6LPJ6</accession>
<feature type="transmembrane region" description="Helical" evidence="7">
    <location>
        <begin position="382"/>
        <end position="405"/>
    </location>
</feature>
<reference evidence="11" key="1">
    <citation type="submission" date="2017-04" db="EMBL/GenBank/DDBJ databases">
        <title>Comparative genomics and description of representatives of a novel lineage of planctomycetes thriving in anoxic sediments.</title>
        <authorList>
            <person name="Spring S."/>
            <person name="Bunk B."/>
            <person name="Sproer C."/>
        </authorList>
    </citation>
    <scope>NUCLEOTIDE SEQUENCE [LARGE SCALE GENOMIC DNA]</scope>
    <source>
        <strain evidence="11">ST-PulAB-D4</strain>
    </source>
</reference>
<name>A0A1W6LPJ6_9BACT</name>
<dbReference type="GO" id="GO:0005524">
    <property type="term" value="F:ATP binding"/>
    <property type="evidence" value="ECO:0007669"/>
    <property type="project" value="UniProtKB-KW"/>
</dbReference>
<dbReference type="STRING" id="1941349.STSP1_02140"/>
<dbReference type="EC" id="3.6.3.-" evidence="10"/>
<dbReference type="KEGG" id="pbp:STSP1_02140"/>
<dbReference type="AlphaFoldDB" id="A0A1W6LPJ6"/>
<comment type="similarity">
    <text evidence="6">Belongs to the ABC-4 integral membrane protein family.</text>
</comment>
<gene>
    <name evidence="10" type="primary">macB</name>
    <name evidence="10" type="ORF">STSP1_02140</name>
</gene>
<dbReference type="RefSeq" id="WP_085756342.1">
    <property type="nucleotide sequence ID" value="NZ_CP021023.1"/>
</dbReference>
<feature type="transmembrane region" description="Helical" evidence="7">
    <location>
        <begin position="344"/>
        <end position="370"/>
    </location>
</feature>
<evidence type="ECO:0000313" key="10">
    <source>
        <dbReference type="EMBL" id="ARN57718.1"/>
    </source>
</evidence>
<comment type="subcellular location">
    <subcellularLocation>
        <location evidence="1">Cell membrane</location>
        <topology evidence="1">Multi-pass membrane protein</topology>
    </subcellularLocation>
</comment>
<evidence type="ECO:0000256" key="7">
    <source>
        <dbReference type="SAM" id="Phobius"/>
    </source>
</evidence>
<proteinExistence type="inferred from homology"/>
<keyword evidence="10" id="KW-0547">Nucleotide-binding</keyword>
<dbReference type="InterPro" id="IPR025857">
    <property type="entry name" value="MacB_PCD"/>
</dbReference>
<evidence type="ECO:0000259" key="8">
    <source>
        <dbReference type="Pfam" id="PF02687"/>
    </source>
</evidence>
<feature type="domain" description="ABC3 transporter permease C-terminal" evidence="8">
    <location>
        <begin position="302"/>
        <end position="415"/>
    </location>
</feature>
<evidence type="ECO:0000256" key="5">
    <source>
        <dbReference type="ARBA" id="ARBA00023136"/>
    </source>
</evidence>
<dbReference type="Pfam" id="PF12704">
    <property type="entry name" value="MacB_PCD"/>
    <property type="match status" value="1"/>
</dbReference>
<keyword evidence="4 7" id="KW-1133">Transmembrane helix</keyword>
<keyword evidence="2" id="KW-1003">Cell membrane</keyword>
<evidence type="ECO:0000259" key="9">
    <source>
        <dbReference type="Pfam" id="PF12704"/>
    </source>
</evidence>
<dbReference type="PANTHER" id="PTHR30572">
    <property type="entry name" value="MEMBRANE COMPONENT OF TRANSPORTER-RELATED"/>
    <property type="match status" value="1"/>
</dbReference>
<dbReference type="GO" id="GO:0022857">
    <property type="term" value="F:transmembrane transporter activity"/>
    <property type="evidence" value="ECO:0007669"/>
    <property type="project" value="TreeGrafter"/>
</dbReference>
<evidence type="ECO:0000313" key="11">
    <source>
        <dbReference type="Proteomes" id="UP000193334"/>
    </source>
</evidence>
<dbReference type="InterPro" id="IPR050250">
    <property type="entry name" value="Macrolide_Exporter_MacB"/>
</dbReference>
<keyword evidence="11" id="KW-1185">Reference proteome</keyword>
<keyword evidence="10" id="KW-0378">Hydrolase</keyword>
<keyword evidence="10" id="KW-0067">ATP-binding</keyword>
<sequence>MKLSDLYALSLHNLFKHKVRSGLTSLGVIFGTASVIAMLAISEGAREESLAQIQSMGIENIIVYSKKPSDVGSETSSQNQSMVEQFGITDKDLQHFRMMDNVGKITTVTDTRMEVLSGTKLLDLKLVGADKTFLDSTSAELIRGRWLSPVDAKSQARICVVGKNVKRKYFGLSCRNVIGRTIRAKNSIWRVVGEIEDPSGSELANLGSINDMIIAPQKTVSDLYDGYSYDMKRRSVNITVVHYDLIIAKVKELKFINNTARRLKNYMVKVHKEKKDWEVIVPYSLFKQRQKTQQIFTVVMGSIAGISLIVGGVGIMNIMLASVYERRKEIGTRRALGAKKEDILLQFLVETVTLTALGSIVGIATGIGLAQSVAYYAGWPVIYSYWIMVVAFAIACSIGIIFGTYPAMKAAKQNPIEVLRAE</sequence>
<dbReference type="Proteomes" id="UP000193334">
    <property type="component" value="Chromosome"/>
</dbReference>
<evidence type="ECO:0000256" key="3">
    <source>
        <dbReference type="ARBA" id="ARBA00022692"/>
    </source>
</evidence>